<dbReference type="Proteomes" id="UP000585474">
    <property type="component" value="Unassembled WGS sequence"/>
</dbReference>
<gene>
    <name evidence="1" type="ORF">Acr_00g0091430</name>
</gene>
<reference evidence="2" key="1">
    <citation type="submission" date="2019-07" db="EMBL/GenBank/DDBJ databases">
        <title>De Novo Assembly of kiwifruit Actinidia rufa.</title>
        <authorList>
            <person name="Sugita-Konishi S."/>
            <person name="Sato K."/>
            <person name="Mori E."/>
            <person name="Abe Y."/>
            <person name="Kisaki G."/>
            <person name="Hamano K."/>
            <person name="Suezawa K."/>
            <person name="Otani M."/>
            <person name="Fukuda T."/>
            <person name="Manabe T."/>
            <person name="Gomi K."/>
            <person name="Tabuchi M."/>
            <person name="Akimitsu K."/>
            <person name="Kataoka I."/>
        </authorList>
    </citation>
    <scope>NUCLEOTIDE SEQUENCE [LARGE SCALE GENOMIC DNA]</scope>
    <source>
        <strain evidence="2">cv. Fuchu</strain>
    </source>
</reference>
<name>A0A7J0DXE6_9ERIC</name>
<sequence>MEEIILTPRIRPKSFYALGLKPLESKSSNVIVPQFGGKGYDPTKPPPKPSSVLSLSSICYSSRIWARSPKAVPAIPSPSCPVSSPAISANFSSLLTPTQSMLLRCFDKDIVTSQPRVLDFCCVFLTAVARYRSSGSHLIGLYSI</sequence>
<evidence type="ECO:0000313" key="1">
    <source>
        <dbReference type="EMBL" id="GFS44665.1"/>
    </source>
</evidence>
<dbReference type="EMBL" id="BJWL01000440">
    <property type="protein sequence ID" value="GFS44665.1"/>
    <property type="molecule type" value="Genomic_DNA"/>
</dbReference>
<organism evidence="1 2">
    <name type="scientific">Actinidia rufa</name>
    <dbReference type="NCBI Taxonomy" id="165716"/>
    <lineage>
        <taxon>Eukaryota</taxon>
        <taxon>Viridiplantae</taxon>
        <taxon>Streptophyta</taxon>
        <taxon>Embryophyta</taxon>
        <taxon>Tracheophyta</taxon>
        <taxon>Spermatophyta</taxon>
        <taxon>Magnoliopsida</taxon>
        <taxon>eudicotyledons</taxon>
        <taxon>Gunneridae</taxon>
        <taxon>Pentapetalae</taxon>
        <taxon>asterids</taxon>
        <taxon>Ericales</taxon>
        <taxon>Actinidiaceae</taxon>
        <taxon>Actinidia</taxon>
    </lineage>
</organism>
<keyword evidence="2" id="KW-1185">Reference proteome</keyword>
<dbReference type="AlphaFoldDB" id="A0A7J0DXE6"/>
<evidence type="ECO:0000313" key="2">
    <source>
        <dbReference type="Proteomes" id="UP000585474"/>
    </source>
</evidence>
<comment type="caution">
    <text evidence="1">The sequence shown here is derived from an EMBL/GenBank/DDBJ whole genome shotgun (WGS) entry which is preliminary data.</text>
</comment>
<accession>A0A7J0DXE6</accession>
<proteinExistence type="predicted"/>
<protein>
    <submittedName>
        <fullName evidence="1">Uncharacterized protein</fullName>
    </submittedName>
</protein>